<dbReference type="AlphaFoldDB" id="A0A154P1P0"/>
<evidence type="ECO:0000313" key="1">
    <source>
        <dbReference type="EMBL" id="KZC05859.1"/>
    </source>
</evidence>
<dbReference type="Proteomes" id="UP000076502">
    <property type="component" value="Unassembled WGS sequence"/>
</dbReference>
<name>A0A154P1P0_DUFNO</name>
<protein>
    <submittedName>
        <fullName evidence="1">Uncharacterized protein</fullName>
    </submittedName>
</protein>
<evidence type="ECO:0000313" key="2">
    <source>
        <dbReference type="Proteomes" id="UP000076502"/>
    </source>
</evidence>
<proteinExistence type="predicted"/>
<dbReference type="EMBL" id="KQ434798">
    <property type="protein sequence ID" value="KZC05859.1"/>
    <property type="molecule type" value="Genomic_DNA"/>
</dbReference>
<sequence length="209" mass="23259">MTTICAKDNEEWGVGGDGTWKLAHANEAADFERSGENHQTEISEYRNLTSNGHNQTTERKTTTIMDINKQSYASATQNNTYPTKDQEVIVDAINGVSIKNYAVTIDSKNTVQKLTSNHKTISVNNTSVEGRALIVPSERIILSNVSPSIPQECIEKIFTDNNVRTTSKLSYLRAVSYAGIEYFALRTKYLASYVKKKATLRDSVIPTTK</sequence>
<gene>
    <name evidence="1" type="ORF">WN55_06856</name>
</gene>
<accession>A0A154P1P0</accession>
<organism evidence="1 2">
    <name type="scientific">Dufourea novaeangliae</name>
    <name type="common">Sweat bee</name>
    <dbReference type="NCBI Taxonomy" id="178035"/>
    <lineage>
        <taxon>Eukaryota</taxon>
        <taxon>Metazoa</taxon>
        <taxon>Ecdysozoa</taxon>
        <taxon>Arthropoda</taxon>
        <taxon>Hexapoda</taxon>
        <taxon>Insecta</taxon>
        <taxon>Pterygota</taxon>
        <taxon>Neoptera</taxon>
        <taxon>Endopterygota</taxon>
        <taxon>Hymenoptera</taxon>
        <taxon>Apocrita</taxon>
        <taxon>Aculeata</taxon>
        <taxon>Apoidea</taxon>
        <taxon>Anthophila</taxon>
        <taxon>Halictidae</taxon>
        <taxon>Rophitinae</taxon>
        <taxon>Dufourea</taxon>
    </lineage>
</organism>
<reference evidence="1 2" key="1">
    <citation type="submission" date="2015-07" db="EMBL/GenBank/DDBJ databases">
        <title>The genome of Dufourea novaeangliae.</title>
        <authorList>
            <person name="Pan H."/>
            <person name="Kapheim K."/>
        </authorList>
    </citation>
    <scope>NUCLEOTIDE SEQUENCE [LARGE SCALE GENOMIC DNA]</scope>
    <source>
        <strain evidence="1">0120121106</strain>
        <tissue evidence="1">Whole body</tissue>
    </source>
</reference>
<keyword evidence="2" id="KW-1185">Reference proteome</keyword>